<evidence type="ECO:0000313" key="1">
    <source>
        <dbReference type="EMBL" id="GBL83474.1"/>
    </source>
</evidence>
<dbReference type="PANTHER" id="PTHR21261">
    <property type="entry name" value="BEAT PROTEIN"/>
    <property type="match status" value="1"/>
</dbReference>
<proteinExistence type="predicted"/>
<dbReference type="OrthoDB" id="6343941at2759"/>
<reference evidence="1 2" key="1">
    <citation type="journal article" date="2019" name="Sci. Rep.">
        <title>Orb-weaving spider Araneus ventricosus genome elucidates the spidroin gene catalogue.</title>
        <authorList>
            <person name="Kono N."/>
            <person name="Nakamura H."/>
            <person name="Ohtoshi R."/>
            <person name="Moran D.A.P."/>
            <person name="Shinohara A."/>
            <person name="Yoshida Y."/>
            <person name="Fujiwara M."/>
            <person name="Mori M."/>
            <person name="Tomita M."/>
            <person name="Arakawa K."/>
        </authorList>
    </citation>
    <scope>NUCLEOTIDE SEQUENCE [LARGE SCALE GENOMIC DNA]</scope>
</reference>
<dbReference type="AlphaFoldDB" id="A0A4Y2AX83"/>
<name>A0A4Y2AX83_ARAVE</name>
<gene>
    <name evidence="1" type="ORF">AVEN_196333_1</name>
</gene>
<dbReference type="EMBL" id="BGPR01000033">
    <property type="protein sequence ID" value="GBL83474.1"/>
    <property type="molecule type" value="Genomic_DNA"/>
</dbReference>
<comment type="caution">
    <text evidence="1">The sequence shown here is derived from an EMBL/GenBank/DDBJ whole genome shotgun (WGS) entry which is preliminary data.</text>
</comment>
<evidence type="ECO:0008006" key="3">
    <source>
        <dbReference type="Google" id="ProtNLM"/>
    </source>
</evidence>
<accession>A0A4Y2AX83</accession>
<dbReference type="PANTHER" id="PTHR21261:SF15">
    <property type="entry name" value="BEATEN PATH IIIA, ISOFORM D-RELATED"/>
    <property type="match status" value="1"/>
</dbReference>
<organism evidence="1 2">
    <name type="scientific">Araneus ventricosus</name>
    <name type="common">Orbweaver spider</name>
    <name type="synonym">Epeira ventricosa</name>
    <dbReference type="NCBI Taxonomy" id="182803"/>
    <lineage>
        <taxon>Eukaryota</taxon>
        <taxon>Metazoa</taxon>
        <taxon>Ecdysozoa</taxon>
        <taxon>Arthropoda</taxon>
        <taxon>Chelicerata</taxon>
        <taxon>Arachnida</taxon>
        <taxon>Araneae</taxon>
        <taxon>Araneomorphae</taxon>
        <taxon>Entelegynae</taxon>
        <taxon>Araneoidea</taxon>
        <taxon>Araneidae</taxon>
        <taxon>Araneus</taxon>
    </lineage>
</organism>
<sequence length="119" mass="13798">MAFICFLQHVSLSCFGYLTNYWPCFAAGVSALQIKALQVPSSVEAGQVVRLVCIFDPEQEDLYSVKWYKDDIEFFRFLPKDKPANQFFEIRDVEVDVSTALRFDINSFHFSKNTVYFAK</sequence>
<keyword evidence="2" id="KW-1185">Reference proteome</keyword>
<evidence type="ECO:0000313" key="2">
    <source>
        <dbReference type="Proteomes" id="UP000499080"/>
    </source>
</evidence>
<dbReference type="Proteomes" id="UP000499080">
    <property type="component" value="Unassembled WGS sequence"/>
</dbReference>
<protein>
    <recommendedName>
        <fullName evidence="3">Ig-like domain-containing protein</fullName>
    </recommendedName>
</protein>